<feature type="region of interest" description="Disordered" evidence="2">
    <location>
        <begin position="168"/>
        <end position="225"/>
    </location>
</feature>
<dbReference type="PANTHER" id="PTHR10663">
    <property type="entry name" value="GUANYL-NUCLEOTIDE EXCHANGE FACTOR"/>
    <property type="match status" value="1"/>
</dbReference>
<feature type="compositionally biased region" description="Acidic residues" evidence="2">
    <location>
        <begin position="1"/>
        <end position="12"/>
    </location>
</feature>
<dbReference type="InterPro" id="IPR000904">
    <property type="entry name" value="Sec7_dom"/>
</dbReference>
<feature type="compositionally biased region" description="Low complexity" evidence="2">
    <location>
        <begin position="14"/>
        <end position="41"/>
    </location>
</feature>
<dbReference type="SUPFAM" id="SSF47923">
    <property type="entry name" value="Ypt/Rab-GAP domain of gyp1p"/>
    <property type="match status" value="2"/>
</dbReference>
<feature type="region of interest" description="Disordered" evidence="2">
    <location>
        <begin position="326"/>
        <end position="345"/>
    </location>
</feature>
<comment type="caution">
    <text evidence="5">The sequence shown here is derived from an EMBL/GenBank/DDBJ whole genome shotgun (WGS) entry which is preliminary data.</text>
</comment>
<feature type="region of interest" description="Disordered" evidence="2">
    <location>
        <begin position="1"/>
        <end position="48"/>
    </location>
</feature>
<dbReference type="Gene3D" id="1.10.220.20">
    <property type="match status" value="1"/>
</dbReference>
<dbReference type="InterPro" id="IPR035969">
    <property type="entry name" value="Rab-GAP_TBC_sf"/>
</dbReference>
<dbReference type="PROSITE" id="PS50190">
    <property type="entry name" value="SEC7"/>
    <property type="match status" value="1"/>
</dbReference>
<dbReference type="SMART" id="SM00164">
    <property type="entry name" value="TBC"/>
    <property type="match status" value="1"/>
</dbReference>
<dbReference type="PROSITE" id="PS50086">
    <property type="entry name" value="TBC_RABGAP"/>
    <property type="match status" value="1"/>
</dbReference>
<evidence type="ECO:0000259" key="3">
    <source>
        <dbReference type="PROSITE" id="PS50086"/>
    </source>
</evidence>
<proteinExistence type="predicted"/>
<feature type="compositionally biased region" description="Polar residues" evidence="2">
    <location>
        <begin position="184"/>
        <end position="216"/>
    </location>
</feature>
<dbReference type="CDD" id="cd00171">
    <property type="entry name" value="Sec7"/>
    <property type="match status" value="1"/>
</dbReference>
<sequence>MSHLDDDDDDIYESQQQQFSKQQSINQSQNNYNQNQNQLSYKKQHRQTPAVNLKIAGDEINNQNDIEQKYKRQLKNYGNFRENEFENNLSIVKNNQNNKQAIQDRIITQPAEIEDDVCYSKEIYDNYQDQIKQIENQNVKDNEQFANEDEEDDDEIIDFDNVTSKKQSQISNKLSHKISEKQLSKTNSIKKNSSQHYNTNGTSKINRNSNFSQNMSKFDKNDDDNLENQRLNEISQLNDQNIMEQTKSKFLNQQQTETNGENEDEYGQFNSDIQMKDMDPDQKFNQNFFSQQSRSGFQTLTYIRRSLPNKTLQILGDQEKQEQNNNNISLTQNNPNNQIQGQQEQRMNQKFIEALQNIENQKNYRKYIEQFLIEFNQKPQKGIDYAISVGLCKSSPKEIAKFLILSSHEGINKTQLGQYFGSNKQLNQKVLKNYIYLLDFSDLKFDVAIRQLLARFKLPGEADQIDRIVQIFGEAYMTQNPGFFKHADVPYILTYSCIMLNVDAHNEKIEPKRKMKKEQFVKQNILCLKDPKYQFKDEEFLEYLYDNITKQKFETKVDDIEKGLDKIMAIYGQQGADEHLSQQDLQKIEHDLKNQKYNYLKYGRKGKPHSRVVFLSQNGDQVCWHDSGKNDPPRSIKINDIIDLAMGSQTTEVFRKNQVPPEFDELCFSIITKFRTLDLQTGDKQIKYKWIQLMYYKLKQKRKEITKKITLKRRKQINREQISEIWKADIFPHWEKHWDYKLDKPKHFQKRNNSFFSQFCKCFVKWKQNQEMKNDSKALQSRSKANNYKTDNLLDCQISDNQRSADGQGDLLDFQNKSGNKKSFLLISLWKLGIPAWARSTIWPLAIGNRLELTKQLYYKLLNQAQACETIVANKVRKLNTEENDKDTFQYIQEINDEVANLQPFKTNNNEQFGHLIPQDFESQKKSIKNILSAFVFYRPDVGFFKNHMTKIAQIFITYLDEETAFQCFTNLLHNFHFLSFFRGEMREIEWRVRFFEKALERNLGLVFHHFKAIDMSTELFILQWFLSLFANSLDNIEFLSRIWDCFFLEGEVFAIKVAMGILQFFQLELKMSTFQRAQNILQNIPDILTEEHLFDIIQNIDISWQEYQQVLQNQKIASINPLIHQGLLNI</sequence>
<dbReference type="SUPFAM" id="SSF50729">
    <property type="entry name" value="PH domain-like"/>
    <property type="match status" value="1"/>
</dbReference>
<protein>
    <submittedName>
        <fullName evidence="5">Sec7 domain</fullName>
    </submittedName>
</protein>
<dbReference type="OrthoDB" id="18431at2759"/>
<dbReference type="GO" id="GO:0032012">
    <property type="term" value="P:regulation of ARF protein signal transduction"/>
    <property type="evidence" value="ECO:0007669"/>
    <property type="project" value="InterPro"/>
</dbReference>
<dbReference type="InterPro" id="IPR035999">
    <property type="entry name" value="Sec7_dom_sf"/>
</dbReference>
<keyword evidence="1" id="KW-0175">Coiled coil</keyword>
<keyword evidence="6" id="KW-1185">Reference proteome</keyword>
<evidence type="ECO:0000313" key="6">
    <source>
        <dbReference type="Proteomes" id="UP000054937"/>
    </source>
</evidence>
<dbReference type="OMA" id="WARSTIW"/>
<dbReference type="SMART" id="SM00222">
    <property type="entry name" value="Sec7"/>
    <property type="match status" value="1"/>
</dbReference>
<accession>A0A0V0R697</accession>
<feature type="domain" description="SEC7" evidence="4">
    <location>
        <begin position="357"/>
        <end position="551"/>
    </location>
</feature>
<dbReference type="Pfam" id="PF01369">
    <property type="entry name" value="Sec7"/>
    <property type="match status" value="1"/>
</dbReference>
<organism evidence="5 6">
    <name type="scientific">Pseudocohnilembus persalinus</name>
    <name type="common">Ciliate</name>
    <dbReference type="NCBI Taxonomy" id="266149"/>
    <lineage>
        <taxon>Eukaryota</taxon>
        <taxon>Sar</taxon>
        <taxon>Alveolata</taxon>
        <taxon>Ciliophora</taxon>
        <taxon>Intramacronucleata</taxon>
        <taxon>Oligohymenophorea</taxon>
        <taxon>Scuticociliatia</taxon>
        <taxon>Philasterida</taxon>
        <taxon>Pseudocohnilembidae</taxon>
        <taxon>Pseudocohnilembus</taxon>
    </lineage>
</organism>
<dbReference type="SUPFAM" id="SSF48425">
    <property type="entry name" value="Sec7 domain"/>
    <property type="match status" value="1"/>
</dbReference>
<dbReference type="Gene3D" id="1.10.8.270">
    <property type="entry name" value="putative rabgap domain of human tbc1 domain family member 14 like domains"/>
    <property type="match status" value="1"/>
</dbReference>
<dbReference type="InterPro" id="IPR000195">
    <property type="entry name" value="Rab-GAP-TBC_dom"/>
</dbReference>
<dbReference type="EMBL" id="LDAU01000041">
    <property type="protein sequence ID" value="KRX09995.1"/>
    <property type="molecule type" value="Genomic_DNA"/>
</dbReference>
<feature type="coiled-coil region" evidence="1">
    <location>
        <begin position="124"/>
        <end position="151"/>
    </location>
</feature>
<dbReference type="Proteomes" id="UP000054937">
    <property type="component" value="Unassembled WGS sequence"/>
</dbReference>
<feature type="domain" description="Rab-GAP TBC" evidence="3">
    <location>
        <begin position="833"/>
        <end position="1051"/>
    </location>
</feature>
<name>A0A0V0R697_PSEPJ</name>
<dbReference type="InterPro" id="IPR011993">
    <property type="entry name" value="PH-like_dom_sf"/>
</dbReference>
<dbReference type="InParanoid" id="A0A0V0R697"/>
<evidence type="ECO:0000256" key="1">
    <source>
        <dbReference type="SAM" id="Coils"/>
    </source>
</evidence>
<dbReference type="Gene3D" id="2.30.29.30">
    <property type="entry name" value="Pleckstrin-homology domain (PH domain)/Phosphotyrosine-binding domain (PTB)"/>
    <property type="match status" value="1"/>
</dbReference>
<evidence type="ECO:0000259" key="4">
    <source>
        <dbReference type="PROSITE" id="PS50190"/>
    </source>
</evidence>
<evidence type="ECO:0000313" key="5">
    <source>
        <dbReference type="EMBL" id="KRX09995.1"/>
    </source>
</evidence>
<dbReference type="AlphaFoldDB" id="A0A0V0R697"/>
<dbReference type="Gene3D" id="1.10.472.80">
    <property type="entry name" value="Ypt/Rab-GAP domain of gyp1p, domain 3"/>
    <property type="match status" value="1"/>
</dbReference>
<dbReference type="Gene3D" id="1.10.1000.11">
    <property type="entry name" value="Arf Nucleotide-binding Site Opener,domain 2"/>
    <property type="match status" value="1"/>
</dbReference>
<gene>
    <name evidence="5" type="ORF">PPERSA_08396</name>
</gene>
<dbReference type="InterPro" id="IPR023394">
    <property type="entry name" value="Sec7_C_sf"/>
</dbReference>
<dbReference type="Pfam" id="PF00566">
    <property type="entry name" value="RabGAP-TBC"/>
    <property type="match status" value="1"/>
</dbReference>
<reference evidence="5 6" key="1">
    <citation type="journal article" date="2015" name="Sci. Rep.">
        <title>Genome of the facultative scuticociliatosis pathogen Pseudocohnilembus persalinus provides insight into its virulence through horizontal gene transfer.</title>
        <authorList>
            <person name="Xiong J."/>
            <person name="Wang G."/>
            <person name="Cheng J."/>
            <person name="Tian M."/>
            <person name="Pan X."/>
            <person name="Warren A."/>
            <person name="Jiang C."/>
            <person name="Yuan D."/>
            <person name="Miao W."/>
        </authorList>
    </citation>
    <scope>NUCLEOTIDE SEQUENCE [LARGE SCALE GENOMIC DNA]</scope>
    <source>
        <strain evidence="5">36N120E</strain>
    </source>
</reference>
<evidence type="ECO:0000256" key="2">
    <source>
        <dbReference type="SAM" id="MobiDB-lite"/>
    </source>
</evidence>
<dbReference type="GO" id="GO:0005085">
    <property type="term" value="F:guanyl-nucleotide exchange factor activity"/>
    <property type="evidence" value="ECO:0007669"/>
    <property type="project" value="InterPro"/>
</dbReference>